<evidence type="ECO:0000313" key="1">
    <source>
        <dbReference type="EMBL" id="KJF60966.1"/>
    </source>
</evidence>
<dbReference type="AlphaFoldDB" id="A0A0D8JVJ7"/>
<gene>
    <name evidence="1" type="ORF">CIMG_13355</name>
</gene>
<dbReference type="VEuPathDB" id="FungiDB:CIMG_13355"/>
<proteinExistence type="predicted"/>
<dbReference type="RefSeq" id="XP_004446038.1">
    <property type="nucleotide sequence ID" value="XM_004445981.1"/>
</dbReference>
<dbReference type="InParanoid" id="A0A0D8JVJ7"/>
<organism evidence="1 2">
    <name type="scientific">Coccidioides immitis (strain RS)</name>
    <name type="common">Valley fever fungus</name>
    <dbReference type="NCBI Taxonomy" id="246410"/>
    <lineage>
        <taxon>Eukaryota</taxon>
        <taxon>Fungi</taxon>
        <taxon>Dikarya</taxon>
        <taxon>Ascomycota</taxon>
        <taxon>Pezizomycotina</taxon>
        <taxon>Eurotiomycetes</taxon>
        <taxon>Eurotiomycetidae</taxon>
        <taxon>Onygenales</taxon>
        <taxon>Onygenaceae</taxon>
        <taxon>Coccidioides</taxon>
    </lineage>
</organism>
<reference evidence="2" key="1">
    <citation type="journal article" date="2009" name="Genome Res.">
        <title>Comparative genomic analyses of the human fungal pathogens Coccidioides and their relatives.</title>
        <authorList>
            <person name="Sharpton T.J."/>
            <person name="Stajich J.E."/>
            <person name="Rounsley S.D."/>
            <person name="Gardner M.J."/>
            <person name="Wortman J.R."/>
            <person name="Jordar V.S."/>
            <person name="Maiti R."/>
            <person name="Kodira C.D."/>
            <person name="Neafsey D.E."/>
            <person name="Zeng Q."/>
            <person name="Hung C.-Y."/>
            <person name="McMahan C."/>
            <person name="Muszewska A."/>
            <person name="Grynberg M."/>
            <person name="Mandel M.A."/>
            <person name="Kellner E.M."/>
            <person name="Barker B.M."/>
            <person name="Galgiani J.N."/>
            <person name="Orbach M.J."/>
            <person name="Kirkland T.N."/>
            <person name="Cole G.T."/>
            <person name="Henn M.R."/>
            <person name="Birren B.W."/>
            <person name="Taylor J.W."/>
        </authorList>
    </citation>
    <scope>NUCLEOTIDE SEQUENCE [LARGE SCALE GENOMIC DNA]</scope>
    <source>
        <strain evidence="2">RS</strain>
    </source>
</reference>
<dbReference type="GeneID" id="24164982"/>
<dbReference type="Proteomes" id="UP000001261">
    <property type="component" value="Unassembled WGS sequence"/>
</dbReference>
<dbReference type="EMBL" id="GG704914">
    <property type="protein sequence ID" value="KJF60966.1"/>
    <property type="molecule type" value="Genomic_DNA"/>
</dbReference>
<name>A0A0D8JVJ7_COCIM</name>
<keyword evidence="2" id="KW-1185">Reference proteome</keyword>
<dbReference type="KEGG" id="cim:CIMG_13355"/>
<protein>
    <submittedName>
        <fullName evidence="1">Uncharacterized protein</fullName>
    </submittedName>
</protein>
<evidence type="ECO:0000313" key="2">
    <source>
        <dbReference type="Proteomes" id="UP000001261"/>
    </source>
</evidence>
<accession>A0A0D8JVJ7</accession>
<sequence length="73" mass="8279">MPPEARSHIIHPSNRCRLLFDTDPQVEYPRSSCFSLAAEHRVHKEPTDVEAKCVMTESERKGAAQLGRLIDGY</sequence>
<reference evidence="2" key="2">
    <citation type="journal article" date="2010" name="Genome Res.">
        <title>Population genomic sequencing of Coccidioides fungi reveals recent hybridization and transposon control.</title>
        <authorList>
            <person name="Neafsey D.E."/>
            <person name="Barker B.M."/>
            <person name="Sharpton T.J."/>
            <person name="Stajich J.E."/>
            <person name="Park D.J."/>
            <person name="Whiston E."/>
            <person name="Hung C.-Y."/>
            <person name="McMahan C."/>
            <person name="White J."/>
            <person name="Sykes S."/>
            <person name="Heiman D."/>
            <person name="Young S."/>
            <person name="Zeng Q."/>
            <person name="Abouelleil A."/>
            <person name="Aftuck L."/>
            <person name="Bessette D."/>
            <person name="Brown A."/>
            <person name="FitzGerald M."/>
            <person name="Lui A."/>
            <person name="Macdonald J.P."/>
            <person name="Priest M."/>
            <person name="Orbach M.J."/>
            <person name="Galgiani J.N."/>
            <person name="Kirkland T.N."/>
            <person name="Cole G.T."/>
            <person name="Birren B.W."/>
            <person name="Henn M.R."/>
            <person name="Taylor J.W."/>
            <person name="Rounsley S.D."/>
        </authorList>
    </citation>
    <scope>GENOME REANNOTATION</scope>
    <source>
        <strain evidence="2">RS</strain>
    </source>
</reference>